<dbReference type="InterPro" id="IPR028098">
    <property type="entry name" value="Glyco_trans_4-like_N"/>
</dbReference>
<dbReference type="AlphaFoldDB" id="A0A7C3MIS7"/>
<gene>
    <name evidence="3" type="ORF">ENW00_08520</name>
</gene>
<organism evidence="3">
    <name type="scientific">Dictyoglomus thermophilum</name>
    <dbReference type="NCBI Taxonomy" id="14"/>
    <lineage>
        <taxon>Bacteria</taxon>
        <taxon>Pseudomonadati</taxon>
        <taxon>Dictyoglomota</taxon>
        <taxon>Dictyoglomia</taxon>
        <taxon>Dictyoglomales</taxon>
        <taxon>Dictyoglomaceae</taxon>
        <taxon>Dictyoglomus</taxon>
    </lineage>
</organism>
<keyword evidence="3" id="KW-0808">Transferase</keyword>
<sequence length="387" mass="44168">MRILHIVGDSKFGGASVLILRLAQKAKEFGWHVDVLTTDATFKKVLRESDIGVIDLDVIWRDINPLKDLWGLYNLYNFLKNSNYTIVHTHTSKGGFVGRLAAYLAKVPIIIHTVHGFAFHEQSFWLEIKIFSFLEKLASHWCDRIVTVSEFHKKWALELGIGDEEKVIAIPNGITEERVIPKRQKSEIQKELNLEGKKVILFTGRLAPQKGLEYLLKAVPILVSKVNNSFVILVVGDGPLRDYLEELVRNLRIEQYVKFLGFRSDIGDLLNISDIVVLPSLWEGLSIALLEAMAAEKPIITTTIGSNLEVVKDGESALLVPPKNSQELAYAIIKLIENPDLAERLARRAKERYKKYYTEDSMLEKYMNLYFFLYNINRNGKLKIKKS</sequence>
<name>A0A7C3MIS7_DICTH</name>
<dbReference type="Pfam" id="PF13439">
    <property type="entry name" value="Glyco_transf_4"/>
    <property type="match status" value="1"/>
</dbReference>
<reference evidence="3" key="1">
    <citation type="journal article" date="2020" name="mSystems">
        <title>Genome- and Community-Level Interaction Insights into Carbon Utilization and Element Cycling Functions of Hydrothermarchaeota in Hydrothermal Sediment.</title>
        <authorList>
            <person name="Zhou Z."/>
            <person name="Liu Y."/>
            <person name="Xu W."/>
            <person name="Pan J."/>
            <person name="Luo Z.H."/>
            <person name="Li M."/>
        </authorList>
    </citation>
    <scope>NUCLEOTIDE SEQUENCE [LARGE SCALE GENOMIC DNA]</scope>
    <source>
        <strain evidence="3">SpSt-81</strain>
    </source>
</reference>
<dbReference type="PANTHER" id="PTHR12526">
    <property type="entry name" value="GLYCOSYLTRANSFERASE"/>
    <property type="match status" value="1"/>
</dbReference>
<dbReference type="EMBL" id="DTIN01000038">
    <property type="protein sequence ID" value="HFX14168.1"/>
    <property type="molecule type" value="Genomic_DNA"/>
</dbReference>
<evidence type="ECO:0000313" key="3">
    <source>
        <dbReference type="EMBL" id="HFX14168.1"/>
    </source>
</evidence>
<dbReference type="Pfam" id="PF00534">
    <property type="entry name" value="Glycos_transf_1"/>
    <property type="match status" value="1"/>
</dbReference>
<feature type="domain" description="Glycosyl transferase family 1" evidence="1">
    <location>
        <begin position="186"/>
        <end position="352"/>
    </location>
</feature>
<feature type="domain" description="Glycosyltransferase subfamily 4-like N-terminal" evidence="2">
    <location>
        <begin position="12"/>
        <end position="178"/>
    </location>
</feature>
<accession>A0A7C3MIS7</accession>
<dbReference type="GO" id="GO:0016757">
    <property type="term" value="F:glycosyltransferase activity"/>
    <property type="evidence" value="ECO:0007669"/>
    <property type="project" value="InterPro"/>
</dbReference>
<dbReference type="SUPFAM" id="SSF53756">
    <property type="entry name" value="UDP-Glycosyltransferase/glycogen phosphorylase"/>
    <property type="match status" value="1"/>
</dbReference>
<dbReference type="Gene3D" id="3.40.50.2000">
    <property type="entry name" value="Glycogen Phosphorylase B"/>
    <property type="match status" value="2"/>
</dbReference>
<dbReference type="InterPro" id="IPR001296">
    <property type="entry name" value="Glyco_trans_1"/>
</dbReference>
<dbReference type="CDD" id="cd03808">
    <property type="entry name" value="GT4_CapM-like"/>
    <property type="match status" value="1"/>
</dbReference>
<evidence type="ECO:0000259" key="1">
    <source>
        <dbReference type="Pfam" id="PF00534"/>
    </source>
</evidence>
<proteinExistence type="predicted"/>
<evidence type="ECO:0000259" key="2">
    <source>
        <dbReference type="Pfam" id="PF13439"/>
    </source>
</evidence>
<comment type="caution">
    <text evidence="3">The sequence shown here is derived from an EMBL/GenBank/DDBJ whole genome shotgun (WGS) entry which is preliminary data.</text>
</comment>
<protein>
    <submittedName>
        <fullName evidence="3">Glycosyltransferase family 1 protein</fullName>
    </submittedName>
</protein>